<reference evidence="2" key="1">
    <citation type="submission" date="2019-03" db="EMBL/GenBank/DDBJ databases">
        <title>Single cell metagenomics reveals metabolic interactions within the superorganism composed of flagellate Streblomastix strix and complex community of Bacteroidetes bacteria on its surface.</title>
        <authorList>
            <person name="Treitli S.C."/>
            <person name="Kolisko M."/>
            <person name="Husnik F."/>
            <person name="Keeling P."/>
            <person name="Hampl V."/>
        </authorList>
    </citation>
    <scope>NUCLEOTIDE SEQUENCE</scope>
    <source>
        <strain evidence="2">STM</strain>
    </source>
</reference>
<name>A0A5J4PBY2_9ZZZZ</name>
<proteinExistence type="predicted"/>
<feature type="non-terminal residue" evidence="2">
    <location>
        <position position="32"/>
    </location>
</feature>
<protein>
    <submittedName>
        <fullName evidence="2">Uncharacterized protein</fullName>
    </submittedName>
</protein>
<gene>
    <name evidence="2" type="ORF">EZS27_041359</name>
</gene>
<sequence length="32" mass="3581">MTGQGRLYQLSVIPLFFFFIQVVAEVGSAYAQ</sequence>
<evidence type="ECO:0000313" key="2">
    <source>
        <dbReference type="EMBL" id="KAA6306977.1"/>
    </source>
</evidence>
<dbReference type="EMBL" id="SNRY01009500">
    <property type="protein sequence ID" value="KAA6306977.1"/>
    <property type="molecule type" value="Genomic_DNA"/>
</dbReference>
<organism evidence="2">
    <name type="scientific">termite gut metagenome</name>
    <dbReference type="NCBI Taxonomy" id="433724"/>
    <lineage>
        <taxon>unclassified sequences</taxon>
        <taxon>metagenomes</taxon>
        <taxon>organismal metagenomes</taxon>
    </lineage>
</organism>
<evidence type="ECO:0000256" key="1">
    <source>
        <dbReference type="SAM" id="Phobius"/>
    </source>
</evidence>
<keyword evidence="1" id="KW-0472">Membrane</keyword>
<comment type="caution">
    <text evidence="2">The sequence shown here is derived from an EMBL/GenBank/DDBJ whole genome shotgun (WGS) entry which is preliminary data.</text>
</comment>
<accession>A0A5J4PBY2</accession>
<keyword evidence="1" id="KW-0812">Transmembrane</keyword>
<keyword evidence="1" id="KW-1133">Transmembrane helix</keyword>
<feature type="transmembrane region" description="Helical" evidence="1">
    <location>
        <begin position="12"/>
        <end position="31"/>
    </location>
</feature>
<dbReference type="AlphaFoldDB" id="A0A5J4PBY2"/>